<accession>A0A7R8XAP4</accession>
<evidence type="ECO:0000313" key="2">
    <source>
        <dbReference type="Proteomes" id="UP000677054"/>
    </source>
</evidence>
<evidence type="ECO:0000313" key="1">
    <source>
        <dbReference type="EMBL" id="CAD7243678.1"/>
    </source>
</evidence>
<dbReference type="EMBL" id="LR899993">
    <property type="protein sequence ID" value="CAD7243678.1"/>
    <property type="molecule type" value="Genomic_DNA"/>
</dbReference>
<proteinExistence type="predicted"/>
<protein>
    <submittedName>
        <fullName evidence="1">Uncharacterized protein</fullName>
    </submittedName>
</protein>
<reference evidence="1" key="1">
    <citation type="submission" date="2020-11" db="EMBL/GenBank/DDBJ databases">
        <authorList>
            <person name="Tran Van P."/>
        </authorList>
    </citation>
    <scope>NUCLEOTIDE SEQUENCE</scope>
</reference>
<keyword evidence="2" id="KW-1185">Reference proteome</keyword>
<gene>
    <name evidence="1" type="ORF">DSTB1V02_LOCUS3592</name>
</gene>
<organism evidence="1">
    <name type="scientific">Darwinula stevensoni</name>
    <dbReference type="NCBI Taxonomy" id="69355"/>
    <lineage>
        <taxon>Eukaryota</taxon>
        <taxon>Metazoa</taxon>
        <taxon>Ecdysozoa</taxon>
        <taxon>Arthropoda</taxon>
        <taxon>Crustacea</taxon>
        <taxon>Oligostraca</taxon>
        <taxon>Ostracoda</taxon>
        <taxon>Podocopa</taxon>
        <taxon>Podocopida</taxon>
        <taxon>Darwinulocopina</taxon>
        <taxon>Darwinuloidea</taxon>
        <taxon>Darwinulidae</taxon>
        <taxon>Darwinula</taxon>
    </lineage>
</organism>
<dbReference type="Proteomes" id="UP000677054">
    <property type="component" value="Unassembled WGS sequence"/>
</dbReference>
<name>A0A7R8XAP4_9CRUS</name>
<dbReference type="EMBL" id="CAJPEV010000476">
    <property type="protein sequence ID" value="CAG0885670.1"/>
    <property type="molecule type" value="Genomic_DNA"/>
</dbReference>
<dbReference type="AlphaFoldDB" id="A0A7R8XAP4"/>
<sequence length="139" mass="15561">MCDSCDVKTELGRSALRRGVPGPWNRIDLPSDHMDSKGITMRPFFFLLLLPVPGWSKVVTEGEALECYVCEPKAVADIIEKPSVRLEFPFNEVGDCVDFDELKGKANASETLQPYVRECPKQYSNSCIKAVVGVFCYLH</sequence>